<comment type="caution">
    <text evidence="4">The sequence shown here is derived from an EMBL/GenBank/DDBJ whole genome shotgun (WGS) entry which is preliminary data.</text>
</comment>
<evidence type="ECO:0000256" key="2">
    <source>
        <dbReference type="PROSITE-ProRule" id="PRU00504"/>
    </source>
</evidence>
<dbReference type="STRING" id="659018.ABB34_14395"/>
<keyword evidence="5" id="KW-1185">Reference proteome</keyword>
<dbReference type="Proteomes" id="UP000050940">
    <property type="component" value="Unassembled WGS sequence"/>
</dbReference>
<dbReference type="PANTHER" id="PTHR13833">
    <property type="match status" value="1"/>
</dbReference>
<dbReference type="PROSITE" id="PS51125">
    <property type="entry name" value="NHL"/>
    <property type="match status" value="2"/>
</dbReference>
<evidence type="ECO:0000256" key="1">
    <source>
        <dbReference type="ARBA" id="ARBA00022737"/>
    </source>
</evidence>
<reference evidence="4 5" key="1">
    <citation type="submission" date="2015-05" db="EMBL/GenBank/DDBJ databases">
        <title>Genome sequencing and analysis of members of genus Stenotrophomonas.</title>
        <authorList>
            <person name="Patil P.P."/>
            <person name="Midha S."/>
            <person name="Patil P.B."/>
        </authorList>
    </citation>
    <scope>NUCLEOTIDE SEQUENCE [LARGE SCALE GENOMIC DNA]</scope>
    <source>
        <strain evidence="4 5">JCM 16244</strain>
    </source>
</reference>
<dbReference type="Pfam" id="PF01436">
    <property type="entry name" value="NHL"/>
    <property type="match status" value="3"/>
</dbReference>
<dbReference type="SUPFAM" id="SSF101898">
    <property type="entry name" value="NHL repeat"/>
    <property type="match status" value="1"/>
</dbReference>
<name>A0A0R0DS04_9GAMM</name>
<gene>
    <name evidence="4" type="ORF">ABB34_14395</name>
</gene>
<dbReference type="OrthoDB" id="9774579at2"/>
<dbReference type="RefSeq" id="WP_057642063.1">
    <property type="nucleotide sequence ID" value="NZ_LDJP01000108.1"/>
</dbReference>
<dbReference type="PANTHER" id="PTHR13833:SF71">
    <property type="entry name" value="NHL DOMAIN-CONTAINING PROTEIN"/>
    <property type="match status" value="1"/>
</dbReference>
<dbReference type="AlphaFoldDB" id="A0A0R0DS04"/>
<feature type="signal peptide" evidence="3">
    <location>
        <begin position="1"/>
        <end position="19"/>
    </location>
</feature>
<dbReference type="InterPro" id="IPR001258">
    <property type="entry name" value="NHL_repeat"/>
</dbReference>
<dbReference type="Gene3D" id="2.120.10.30">
    <property type="entry name" value="TolB, C-terminal domain"/>
    <property type="match status" value="3"/>
</dbReference>
<keyword evidence="1" id="KW-0677">Repeat</keyword>
<proteinExistence type="predicted"/>
<organism evidence="4 5">
    <name type="scientific">Stenotrophomonas daejeonensis</name>
    <dbReference type="NCBI Taxonomy" id="659018"/>
    <lineage>
        <taxon>Bacteria</taxon>
        <taxon>Pseudomonadati</taxon>
        <taxon>Pseudomonadota</taxon>
        <taxon>Gammaproteobacteria</taxon>
        <taxon>Lysobacterales</taxon>
        <taxon>Lysobacteraceae</taxon>
        <taxon>Stenotrophomonas</taxon>
    </lineage>
</organism>
<dbReference type="InterPro" id="IPR011042">
    <property type="entry name" value="6-blade_b-propeller_TolB-like"/>
</dbReference>
<keyword evidence="3" id="KW-0732">Signal</keyword>
<evidence type="ECO:0000313" key="5">
    <source>
        <dbReference type="Proteomes" id="UP000050940"/>
    </source>
</evidence>
<evidence type="ECO:0000313" key="4">
    <source>
        <dbReference type="EMBL" id="KRG80692.1"/>
    </source>
</evidence>
<accession>A0A0R0DS04</accession>
<evidence type="ECO:0000256" key="3">
    <source>
        <dbReference type="SAM" id="SignalP"/>
    </source>
</evidence>
<feature type="repeat" description="NHL" evidence="2">
    <location>
        <begin position="169"/>
        <end position="204"/>
    </location>
</feature>
<dbReference type="EMBL" id="LDJP01000108">
    <property type="protein sequence ID" value="KRG80692.1"/>
    <property type="molecule type" value="Genomic_DNA"/>
</dbReference>
<dbReference type="PATRIC" id="fig|659018.3.peg.229"/>
<feature type="chain" id="PRO_5006396157" evidence="3">
    <location>
        <begin position="20"/>
        <end position="701"/>
    </location>
</feature>
<sequence length="701" mass="74561">MARRHWVMAAAGLTAAALAASFLWQPKPPRRPEPAATPLGWRAQVELLGGDGVAGDAVGPGPRSRFSDPWGVALDAGGTLYVADAGDNNRILRRWLDGDFRLLAGGREGFADGLGGAAAFNTPSGIALDRHGNLYVADTGNHAIRKVTPRGEVTTLAGGGVPGFADGNGRDARFNGPMGVAVDDAGRVYVADTWNDRIRAIEPDGRVWTLAGDDHPGWADGQGDQARFDTPTDLKLAADGTLWVADMNNDALRTLTPAGAVTTRIGGPWSARALRGPMTLALTHDGVAYVGERGTGRVLQVSPAGHVVAVAGDTQRFARAAGVALAPDGSLLLADADAYRIHHLRPLPPGAEEGGAVVGPSIDNPLPRNEGRWPLAPQRGWHEVVGTLGEVRGTFSGESRHHLHSGFDVRGDVGQTVLAIAAAKVGSPAATWNLGGQAEGLSLDMLDYIHMKVGRDPANRPLDPARFQLVYDEAGQLERVRVRRGTRFNPGDALGSINNQAHVHLAVGPSGYERNAVRLGFANYADHFVPRIDDIALLDADGQRLREHRDGRLMVPRDGGGLQLVVEAWDQVDGNLPRRRLGLYALGYQILDAAGRPLPGYEQPCMNIEFNRMPPQREAVKLAYAEDSGITVHGSRRTRFRYVLTNTVRDGRLAAGMLDLSGLQVGDYAISIVARDYSGNEAAAGTMSLRIVVVGQGTDGE</sequence>
<protein>
    <submittedName>
        <fullName evidence="4">Gluconolaconase</fullName>
    </submittedName>
</protein>
<feature type="repeat" description="NHL" evidence="2">
    <location>
        <begin position="108"/>
        <end position="150"/>
    </location>
</feature>